<dbReference type="GO" id="GO:0016020">
    <property type="term" value="C:membrane"/>
    <property type="evidence" value="ECO:0007669"/>
    <property type="project" value="UniProtKB-SubCell"/>
</dbReference>
<proteinExistence type="predicted"/>
<evidence type="ECO:0000313" key="10">
    <source>
        <dbReference type="Proteomes" id="UP000469385"/>
    </source>
</evidence>
<feature type="transmembrane region" description="Helical" evidence="5">
    <location>
        <begin position="360"/>
        <end position="377"/>
    </location>
</feature>
<evidence type="ECO:0000259" key="8">
    <source>
        <dbReference type="Pfam" id="PF15864"/>
    </source>
</evidence>
<evidence type="ECO:0000256" key="3">
    <source>
        <dbReference type="ARBA" id="ARBA00022989"/>
    </source>
</evidence>
<dbReference type="InterPro" id="IPR051533">
    <property type="entry name" value="WaaL-like"/>
</dbReference>
<organism evidence="9 10">
    <name type="scientific">Ramlibacter pinisoli</name>
    <dbReference type="NCBI Taxonomy" id="2682844"/>
    <lineage>
        <taxon>Bacteria</taxon>
        <taxon>Pseudomonadati</taxon>
        <taxon>Pseudomonadota</taxon>
        <taxon>Betaproteobacteria</taxon>
        <taxon>Burkholderiales</taxon>
        <taxon>Comamonadaceae</taxon>
        <taxon>Ramlibacter</taxon>
    </lineage>
</organism>
<keyword evidence="2 5" id="KW-0812">Transmembrane</keyword>
<gene>
    <name evidence="9" type="ORF">GON04_25610</name>
</gene>
<dbReference type="Pfam" id="PF15864">
    <property type="entry name" value="PglL_A"/>
    <property type="match status" value="1"/>
</dbReference>
<feature type="domain" description="Protein glycosylation ligase" evidence="8">
    <location>
        <begin position="108"/>
        <end position="131"/>
    </location>
</feature>
<dbReference type="Pfam" id="PF04932">
    <property type="entry name" value="Wzy_C"/>
    <property type="match status" value="1"/>
</dbReference>
<feature type="transmembrane region" description="Helical" evidence="5">
    <location>
        <begin position="41"/>
        <end position="61"/>
    </location>
</feature>
<dbReference type="InterPro" id="IPR031726">
    <property type="entry name" value="PglL_A"/>
</dbReference>
<evidence type="ECO:0000313" key="9">
    <source>
        <dbReference type="EMBL" id="MVQ32856.1"/>
    </source>
</evidence>
<dbReference type="Proteomes" id="UP000469385">
    <property type="component" value="Unassembled WGS sequence"/>
</dbReference>
<feature type="domain" description="O-antigen ligase-related" evidence="6">
    <location>
        <begin position="143"/>
        <end position="290"/>
    </location>
</feature>
<dbReference type="InterPro" id="IPR021797">
    <property type="entry name" value="Wzy_C_2"/>
</dbReference>
<keyword evidence="4 5" id="KW-0472">Membrane</keyword>
<evidence type="ECO:0000256" key="5">
    <source>
        <dbReference type="SAM" id="Phobius"/>
    </source>
</evidence>
<dbReference type="InterPro" id="IPR007016">
    <property type="entry name" value="O-antigen_ligase-rel_domated"/>
</dbReference>
<dbReference type="Pfam" id="PF11846">
    <property type="entry name" value="Wzy_C_2"/>
    <property type="match status" value="1"/>
</dbReference>
<dbReference type="PANTHER" id="PTHR37422:SF21">
    <property type="entry name" value="EXOQ-LIKE PROTEIN"/>
    <property type="match status" value="1"/>
</dbReference>
<feature type="transmembrane region" description="Helical" evidence="5">
    <location>
        <begin position="182"/>
        <end position="206"/>
    </location>
</feature>
<comment type="caution">
    <text evidence="9">The sequence shown here is derived from an EMBL/GenBank/DDBJ whole genome shotgun (WGS) entry which is preliminary data.</text>
</comment>
<protein>
    <submittedName>
        <fullName evidence="9">Polymerase</fullName>
    </submittedName>
</protein>
<keyword evidence="3 5" id="KW-1133">Transmembrane helix</keyword>
<evidence type="ECO:0000256" key="1">
    <source>
        <dbReference type="ARBA" id="ARBA00004141"/>
    </source>
</evidence>
<dbReference type="AlphaFoldDB" id="A0A6N8J3R7"/>
<feature type="domain" description="Virulence factor membrane-bound polymerase C-terminal" evidence="7">
    <location>
        <begin position="314"/>
        <end position="485"/>
    </location>
</feature>
<dbReference type="EMBL" id="WSEL01000011">
    <property type="protein sequence ID" value="MVQ32856.1"/>
    <property type="molecule type" value="Genomic_DNA"/>
</dbReference>
<feature type="transmembrane region" description="Helical" evidence="5">
    <location>
        <begin position="314"/>
        <end position="330"/>
    </location>
</feature>
<evidence type="ECO:0000256" key="4">
    <source>
        <dbReference type="ARBA" id="ARBA00023136"/>
    </source>
</evidence>
<evidence type="ECO:0000259" key="6">
    <source>
        <dbReference type="Pfam" id="PF04932"/>
    </source>
</evidence>
<feature type="transmembrane region" description="Helical" evidence="5">
    <location>
        <begin position="73"/>
        <end position="91"/>
    </location>
</feature>
<accession>A0A6N8J3R7</accession>
<comment type="subcellular location">
    <subcellularLocation>
        <location evidence="1">Membrane</location>
        <topology evidence="1">Multi-pass membrane protein</topology>
    </subcellularLocation>
</comment>
<dbReference type="PANTHER" id="PTHR37422">
    <property type="entry name" value="TEICHURONIC ACID BIOSYNTHESIS PROTEIN TUAE"/>
    <property type="match status" value="1"/>
</dbReference>
<evidence type="ECO:0000256" key="2">
    <source>
        <dbReference type="ARBA" id="ARBA00022692"/>
    </source>
</evidence>
<feature type="transmembrane region" description="Helical" evidence="5">
    <location>
        <begin position="141"/>
        <end position="161"/>
    </location>
</feature>
<name>A0A6N8J3R7_9BURK</name>
<dbReference type="RefSeq" id="WP_157400965.1">
    <property type="nucleotide sequence ID" value="NZ_WSEL01000011.1"/>
</dbReference>
<feature type="transmembrane region" description="Helical" evidence="5">
    <location>
        <begin position="283"/>
        <end position="302"/>
    </location>
</feature>
<reference evidence="9 10" key="1">
    <citation type="submission" date="2019-12" db="EMBL/GenBank/DDBJ databases">
        <authorList>
            <person name="Huq M.A."/>
        </authorList>
    </citation>
    <scope>NUCLEOTIDE SEQUENCE [LARGE SCALE GENOMIC DNA]</scope>
    <source>
        <strain evidence="9 10">MAH-25</strain>
    </source>
</reference>
<sequence length="507" mass="54408">MAAEFSARLHASSSVAALACTTLLALPWLWPYTPGPSPNVVPLLVAWTCGLLAALAIATAARPADLLETTASRAWLAAALVSAVIGVLQWFDLAPRTPLVSLAQIGEAYGNLRQKNQFASLTAIGLAVLVFRRVPLAPAPALAAVLLLAIGNALSASRTGLVEWMALTVLAAAWPGPRKGRVALCVAGLAGYILAGALLPLLLAWWRGADALNVFVRVSTELGCSSRKVLWSNVAELIAAKPWTGWGWGELDYAHYATLYDGERFCNILDNAHNLPLHLAVEFGLPAAVLATALLAVAVLRAKPWRDADPARQLAWAVLAVVGLHSLVEYPLWYGPFQWAVLLAVALLVRVPALSPPRRGATAAGVALALVALALMAREYDTVSQAYLQPAERRPTMRADPVRAAGTPLLFRSQLEFAELSVTPVTDRSARHVHDLALRMLHYSPEPGVIEKLAESALLLGRSDEVAWLVPRYQAAFPDDYAKWQLRELALSTLDKASPERPDGLAR</sequence>
<keyword evidence="10" id="KW-1185">Reference proteome</keyword>
<evidence type="ECO:0000259" key="7">
    <source>
        <dbReference type="Pfam" id="PF11846"/>
    </source>
</evidence>